<organism evidence="2 3">
    <name type="scientific">Portunus trituberculatus</name>
    <name type="common">Swimming crab</name>
    <name type="synonym">Neptunus trituberculatus</name>
    <dbReference type="NCBI Taxonomy" id="210409"/>
    <lineage>
        <taxon>Eukaryota</taxon>
        <taxon>Metazoa</taxon>
        <taxon>Ecdysozoa</taxon>
        <taxon>Arthropoda</taxon>
        <taxon>Crustacea</taxon>
        <taxon>Multicrustacea</taxon>
        <taxon>Malacostraca</taxon>
        <taxon>Eumalacostraca</taxon>
        <taxon>Eucarida</taxon>
        <taxon>Decapoda</taxon>
        <taxon>Pleocyemata</taxon>
        <taxon>Brachyura</taxon>
        <taxon>Eubrachyura</taxon>
        <taxon>Portunoidea</taxon>
        <taxon>Portunidae</taxon>
        <taxon>Portuninae</taxon>
        <taxon>Portunus</taxon>
    </lineage>
</organism>
<accession>A0A5B7JUP4</accession>
<evidence type="ECO:0000256" key="1">
    <source>
        <dbReference type="SAM" id="MobiDB-lite"/>
    </source>
</evidence>
<comment type="caution">
    <text evidence="2">The sequence shown here is derived from an EMBL/GenBank/DDBJ whole genome shotgun (WGS) entry which is preliminary data.</text>
</comment>
<feature type="region of interest" description="Disordered" evidence="1">
    <location>
        <begin position="1"/>
        <end position="35"/>
    </location>
</feature>
<gene>
    <name evidence="2" type="ORF">E2C01_092024</name>
</gene>
<evidence type="ECO:0000313" key="3">
    <source>
        <dbReference type="Proteomes" id="UP000324222"/>
    </source>
</evidence>
<protein>
    <submittedName>
        <fullName evidence="2">Uncharacterized protein</fullName>
    </submittedName>
</protein>
<proteinExistence type="predicted"/>
<name>A0A5B7JUP4_PORTR</name>
<reference evidence="2 3" key="1">
    <citation type="submission" date="2019-05" db="EMBL/GenBank/DDBJ databases">
        <title>Another draft genome of Portunus trituberculatus and its Hox gene families provides insights of decapod evolution.</title>
        <authorList>
            <person name="Jeong J.-H."/>
            <person name="Song I."/>
            <person name="Kim S."/>
            <person name="Choi T."/>
            <person name="Kim D."/>
            <person name="Ryu S."/>
            <person name="Kim W."/>
        </authorList>
    </citation>
    <scope>NUCLEOTIDE SEQUENCE [LARGE SCALE GENOMIC DNA]</scope>
    <source>
        <tissue evidence="2">Muscle</tissue>
    </source>
</reference>
<evidence type="ECO:0000313" key="2">
    <source>
        <dbReference type="EMBL" id="MPC96748.1"/>
    </source>
</evidence>
<feature type="region of interest" description="Disordered" evidence="1">
    <location>
        <begin position="50"/>
        <end position="69"/>
    </location>
</feature>
<dbReference type="EMBL" id="VSRR010107186">
    <property type="protein sequence ID" value="MPC96748.1"/>
    <property type="molecule type" value="Genomic_DNA"/>
</dbReference>
<dbReference type="AlphaFoldDB" id="A0A5B7JUP4"/>
<keyword evidence="3" id="KW-1185">Reference proteome</keyword>
<dbReference type="Proteomes" id="UP000324222">
    <property type="component" value="Unassembled WGS sequence"/>
</dbReference>
<sequence length="112" mass="12342">MARHEAAEFTCGETRPALGHHNEARQDKDSDAKESLPVMLENNLSLASLAQNNAGRKEPSTRLKATRLRRRKQSCLTACGRRSGGRGEHRSSGRVRRLHVWGGAGRGRVAMV</sequence>
<feature type="compositionally biased region" description="Basic and acidic residues" evidence="1">
    <location>
        <begin position="20"/>
        <end position="34"/>
    </location>
</feature>